<accession>A0A518GJX3</accession>
<dbReference type="AlphaFoldDB" id="A0A518GJX3"/>
<gene>
    <name evidence="1" type="ORF">Spb1_07330</name>
</gene>
<dbReference type="KEGG" id="peh:Spb1_07330"/>
<organism evidence="1 2">
    <name type="scientific">Planctopirus ephydatiae</name>
    <dbReference type="NCBI Taxonomy" id="2528019"/>
    <lineage>
        <taxon>Bacteria</taxon>
        <taxon>Pseudomonadati</taxon>
        <taxon>Planctomycetota</taxon>
        <taxon>Planctomycetia</taxon>
        <taxon>Planctomycetales</taxon>
        <taxon>Planctomycetaceae</taxon>
        <taxon>Planctopirus</taxon>
    </lineage>
</organism>
<sequence>MNELFSRYVRWGRDALEYSLKPLGKICAATGSPLSPGTVCRCVLVEQNGQTLRLDYRHDAWPGPVPNQLAVWKTVVPPPLNPDAVHLDSDRLLELLEEPIPEFSDDLHESQHDQQEVTGYSEAEAIRYVAALFLLQRRKLKLDDAVTHQGVEILRLLGSRGEGPFELVNLRLKDEEIHAIIQKLKQRLATEVST</sequence>
<dbReference type="Proteomes" id="UP000315349">
    <property type="component" value="Chromosome"/>
</dbReference>
<proteinExistence type="predicted"/>
<evidence type="ECO:0000313" key="2">
    <source>
        <dbReference type="Proteomes" id="UP000315349"/>
    </source>
</evidence>
<dbReference type="RefSeq" id="WP_145295906.1">
    <property type="nucleotide sequence ID" value="NZ_CP036299.1"/>
</dbReference>
<reference evidence="1 2" key="1">
    <citation type="submission" date="2019-02" db="EMBL/GenBank/DDBJ databases">
        <title>Deep-cultivation of Planctomycetes and their phenomic and genomic characterization uncovers novel biology.</title>
        <authorList>
            <person name="Wiegand S."/>
            <person name="Jogler M."/>
            <person name="Boedeker C."/>
            <person name="Pinto D."/>
            <person name="Vollmers J."/>
            <person name="Rivas-Marin E."/>
            <person name="Kohn T."/>
            <person name="Peeters S.H."/>
            <person name="Heuer A."/>
            <person name="Rast P."/>
            <person name="Oberbeckmann S."/>
            <person name="Bunk B."/>
            <person name="Jeske O."/>
            <person name="Meyerdierks A."/>
            <person name="Storesund J.E."/>
            <person name="Kallscheuer N."/>
            <person name="Luecker S."/>
            <person name="Lage O.M."/>
            <person name="Pohl T."/>
            <person name="Merkel B.J."/>
            <person name="Hornburger P."/>
            <person name="Mueller R.-W."/>
            <person name="Bruemmer F."/>
            <person name="Labrenz M."/>
            <person name="Spormann A.M."/>
            <person name="Op den Camp H."/>
            <person name="Overmann J."/>
            <person name="Amann R."/>
            <person name="Jetten M.S.M."/>
            <person name="Mascher T."/>
            <person name="Medema M.H."/>
            <person name="Devos D.P."/>
            <person name="Kaster A.-K."/>
            <person name="Ovreas L."/>
            <person name="Rohde M."/>
            <person name="Galperin M.Y."/>
            <person name="Jogler C."/>
        </authorList>
    </citation>
    <scope>NUCLEOTIDE SEQUENCE [LARGE SCALE GENOMIC DNA]</scope>
    <source>
        <strain evidence="1 2">Spb1</strain>
    </source>
</reference>
<evidence type="ECO:0000313" key="1">
    <source>
        <dbReference type="EMBL" id="QDV28867.1"/>
    </source>
</evidence>
<name>A0A518GJX3_9PLAN</name>
<keyword evidence="2" id="KW-1185">Reference proteome</keyword>
<dbReference type="OrthoDB" id="272345at2"/>
<dbReference type="EMBL" id="CP036299">
    <property type="protein sequence ID" value="QDV28867.1"/>
    <property type="molecule type" value="Genomic_DNA"/>
</dbReference>
<protein>
    <submittedName>
        <fullName evidence="1">Uncharacterized protein</fullName>
    </submittedName>
</protein>